<reference evidence="8 9" key="1">
    <citation type="submission" date="2019-03" db="EMBL/GenBank/DDBJ databases">
        <title>Freshwater and sediment microbial communities from various areas in North America, analyzing microbe dynamics in response to fracking.</title>
        <authorList>
            <person name="Lamendella R."/>
        </authorList>
    </citation>
    <scope>NUCLEOTIDE SEQUENCE [LARGE SCALE GENOMIC DNA]</scope>
    <source>
        <strain evidence="8 9">175.2</strain>
    </source>
</reference>
<dbReference type="PANTHER" id="PTHR22911:SF6">
    <property type="entry name" value="SOLUTE CARRIER FAMILY 35 MEMBER G1"/>
    <property type="match status" value="1"/>
</dbReference>
<evidence type="ECO:0000259" key="7">
    <source>
        <dbReference type="Pfam" id="PF00892"/>
    </source>
</evidence>
<dbReference type="Proteomes" id="UP000295097">
    <property type="component" value="Unassembled WGS sequence"/>
</dbReference>
<organism evidence="8 9">
    <name type="scientific">Martelella mediterranea</name>
    <dbReference type="NCBI Taxonomy" id="293089"/>
    <lineage>
        <taxon>Bacteria</taxon>
        <taxon>Pseudomonadati</taxon>
        <taxon>Pseudomonadota</taxon>
        <taxon>Alphaproteobacteria</taxon>
        <taxon>Hyphomicrobiales</taxon>
        <taxon>Aurantimonadaceae</taxon>
        <taxon>Martelella</taxon>
    </lineage>
</organism>
<keyword evidence="9" id="KW-1185">Reference proteome</keyword>
<evidence type="ECO:0000256" key="4">
    <source>
        <dbReference type="ARBA" id="ARBA00022989"/>
    </source>
</evidence>
<dbReference type="OrthoDB" id="9815809at2"/>
<feature type="transmembrane region" description="Helical" evidence="6">
    <location>
        <begin position="154"/>
        <end position="174"/>
    </location>
</feature>
<evidence type="ECO:0000256" key="1">
    <source>
        <dbReference type="ARBA" id="ARBA00004141"/>
    </source>
</evidence>
<dbReference type="PANTHER" id="PTHR22911">
    <property type="entry name" value="ACYL-MALONYL CONDENSING ENZYME-RELATED"/>
    <property type="match status" value="1"/>
</dbReference>
<evidence type="ECO:0000256" key="3">
    <source>
        <dbReference type="ARBA" id="ARBA00022692"/>
    </source>
</evidence>
<feature type="transmembrane region" description="Helical" evidence="6">
    <location>
        <begin position="49"/>
        <end position="66"/>
    </location>
</feature>
<feature type="domain" description="EamA" evidence="7">
    <location>
        <begin position="159"/>
        <end position="288"/>
    </location>
</feature>
<proteinExistence type="inferred from homology"/>
<dbReference type="EMBL" id="SMAR01000070">
    <property type="protein sequence ID" value="TCT27935.1"/>
    <property type="molecule type" value="Genomic_DNA"/>
</dbReference>
<comment type="subcellular location">
    <subcellularLocation>
        <location evidence="1">Membrane</location>
        <topology evidence="1">Multi-pass membrane protein</topology>
    </subcellularLocation>
</comment>
<evidence type="ECO:0000313" key="9">
    <source>
        <dbReference type="Proteomes" id="UP000295097"/>
    </source>
</evidence>
<sequence length="312" mass="33461">MSVIVQAPLRQSYPPLLGMITMSLAMLLLPAGDAITKSLTSALPPSQIAAVRALVQAGFLAGAFMLMRHRLSGRPFSIWSFLSGQCVSVISLSLITAFKTMPIATAIAIFFVEPLLLTLLAGFLLGEKPGPHRYAAIGIGMLGVLLILRPNFATFGLTVFLPVAAAVAYALNMIITRRATRTASALTFQLGSAAYACITLVLLMLMTSDLHKMLSRLNPQIALSLAGAGVLAAATFLLIAYAFSRAEASVLAPFQYLEILGATFIGLFAFGDVPDEMTVFGTLVILGSGMYVFHRERQANLPVRRSHTRRDR</sequence>
<dbReference type="InterPro" id="IPR000620">
    <property type="entry name" value="EamA_dom"/>
</dbReference>
<feature type="transmembrane region" description="Helical" evidence="6">
    <location>
        <begin position="277"/>
        <end position="294"/>
    </location>
</feature>
<protein>
    <submittedName>
        <fullName evidence="8">Threonine/homoserine efflux transporter RhtA</fullName>
    </submittedName>
</protein>
<evidence type="ECO:0000256" key="6">
    <source>
        <dbReference type="SAM" id="Phobius"/>
    </source>
</evidence>
<evidence type="ECO:0000256" key="5">
    <source>
        <dbReference type="ARBA" id="ARBA00023136"/>
    </source>
</evidence>
<feature type="transmembrane region" description="Helical" evidence="6">
    <location>
        <begin position="221"/>
        <end position="243"/>
    </location>
</feature>
<comment type="similarity">
    <text evidence="2">Belongs to the drug/metabolite transporter (DMT) superfamily. 10 TMS drug/metabolite exporter (DME) (TC 2.A.7.3) family.</text>
</comment>
<accession>A0A4R3NCB0</accession>
<dbReference type="GO" id="GO:0016020">
    <property type="term" value="C:membrane"/>
    <property type="evidence" value="ECO:0007669"/>
    <property type="project" value="UniProtKB-SubCell"/>
</dbReference>
<feature type="transmembrane region" description="Helical" evidence="6">
    <location>
        <begin position="186"/>
        <end position="206"/>
    </location>
</feature>
<keyword evidence="5 6" id="KW-0472">Membrane</keyword>
<feature type="transmembrane region" description="Helical" evidence="6">
    <location>
        <begin position="12"/>
        <end position="29"/>
    </location>
</feature>
<dbReference type="Pfam" id="PF00892">
    <property type="entry name" value="EamA"/>
    <property type="match status" value="2"/>
</dbReference>
<feature type="transmembrane region" description="Helical" evidence="6">
    <location>
        <begin position="103"/>
        <end position="125"/>
    </location>
</feature>
<evidence type="ECO:0000313" key="8">
    <source>
        <dbReference type="EMBL" id="TCT27935.1"/>
    </source>
</evidence>
<feature type="transmembrane region" description="Helical" evidence="6">
    <location>
        <begin position="78"/>
        <end position="97"/>
    </location>
</feature>
<dbReference type="AlphaFoldDB" id="A0A4R3NCB0"/>
<name>A0A4R3NCB0_9HYPH</name>
<feature type="domain" description="EamA" evidence="7">
    <location>
        <begin position="17"/>
        <end position="148"/>
    </location>
</feature>
<evidence type="ECO:0000256" key="2">
    <source>
        <dbReference type="ARBA" id="ARBA00009853"/>
    </source>
</evidence>
<dbReference type="Gene3D" id="1.10.3730.20">
    <property type="match status" value="1"/>
</dbReference>
<dbReference type="SUPFAM" id="SSF103481">
    <property type="entry name" value="Multidrug resistance efflux transporter EmrE"/>
    <property type="match status" value="2"/>
</dbReference>
<feature type="transmembrane region" description="Helical" evidence="6">
    <location>
        <begin position="132"/>
        <end position="148"/>
    </location>
</feature>
<gene>
    <name evidence="8" type="ORF">EDC90_10703</name>
</gene>
<feature type="transmembrane region" description="Helical" evidence="6">
    <location>
        <begin position="250"/>
        <end position="271"/>
    </location>
</feature>
<comment type="caution">
    <text evidence="8">The sequence shown here is derived from an EMBL/GenBank/DDBJ whole genome shotgun (WGS) entry which is preliminary data.</text>
</comment>
<dbReference type="InterPro" id="IPR037185">
    <property type="entry name" value="EmrE-like"/>
</dbReference>
<keyword evidence="3 6" id="KW-0812">Transmembrane</keyword>
<keyword evidence="4 6" id="KW-1133">Transmembrane helix</keyword>